<sequence length="242" mass="27507">MKYGNLSQPYSVTNQQNMWTQSNSLCPVSSSSIIASAVPSTKTERKYKRRINQSPVVEQQRPSRYLNTTTQSIFLNNCSSLPLPYKTNAIHRLDKYRSSVNFIRTTHLTPLSLPNLMMSSNIPSTMIYNKSKPISTPQSLLLYSTTDTFEQYHRISEKLLPVQKSSLDENNIHKCSTNNLMYNLSYCMVTSNRIPINTPPVTHSSVLPPVDTTGQSLSISTSTRENRRRAHLRESEIIQNFA</sequence>
<gene>
    <name evidence="1" type="ORF">KQP761_LOCUS11703</name>
</gene>
<dbReference type="AlphaFoldDB" id="A0A815P659"/>
<organism evidence="1 2">
    <name type="scientific">Rotaria magnacalcarata</name>
    <dbReference type="NCBI Taxonomy" id="392030"/>
    <lineage>
        <taxon>Eukaryota</taxon>
        <taxon>Metazoa</taxon>
        <taxon>Spiralia</taxon>
        <taxon>Gnathifera</taxon>
        <taxon>Rotifera</taxon>
        <taxon>Eurotatoria</taxon>
        <taxon>Bdelloidea</taxon>
        <taxon>Philodinida</taxon>
        <taxon>Philodinidae</taxon>
        <taxon>Rotaria</taxon>
    </lineage>
</organism>
<dbReference type="OrthoDB" id="10035745at2759"/>
<dbReference type="EMBL" id="CAJNOW010005245">
    <property type="protein sequence ID" value="CAF1444850.1"/>
    <property type="molecule type" value="Genomic_DNA"/>
</dbReference>
<protein>
    <submittedName>
        <fullName evidence="1">Uncharacterized protein</fullName>
    </submittedName>
</protein>
<proteinExistence type="predicted"/>
<dbReference type="Proteomes" id="UP000663834">
    <property type="component" value="Unassembled WGS sequence"/>
</dbReference>
<evidence type="ECO:0000313" key="2">
    <source>
        <dbReference type="Proteomes" id="UP000663834"/>
    </source>
</evidence>
<reference evidence="1" key="1">
    <citation type="submission" date="2021-02" db="EMBL/GenBank/DDBJ databases">
        <authorList>
            <person name="Nowell W R."/>
        </authorList>
    </citation>
    <scope>NUCLEOTIDE SEQUENCE</scope>
</reference>
<comment type="caution">
    <text evidence="1">The sequence shown here is derived from an EMBL/GenBank/DDBJ whole genome shotgun (WGS) entry which is preliminary data.</text>
</comment>
<accession>A0A815P659</accession>
<name>A0A815P659_9BILA</name>
<evidence type="ECO:0000313" key="1">
    <source>
        <dbReference type="EMBL" id="CAF1444850.1"/>
    </source>
</evidence>